<sequence>MTDKAELQIPLPDRPDGGAALPEQGRALSYSSIRIWGRTQTALAALIVLLVVAGVLFAIPRVILPWAQSAFEQRLDPAVWADYTGPYDMAAAVVAVSAIVIYLTRR</sequence>
<gene>
    <name evidence="3" type="ORF">ACS15_1557</name>
</gene>
<dbReference type="AlphaFoldDB" id="A0AAC9BD83"/>
<name>A0AAC9BD83_9RALS</name>
<accession>A0AAC9BD83</accession>
<evidence type="ECO:0000256" key="1">
    <source>
        <dbReference type="SAM" id="MobiDB-lite"/>
    </source>
</evidence>
<evidence type="ECO:0000313" key="4">
    <source>
        <dbReference type="Proteomes" id="UP000077927"/>
    </source>
</evidence>
<protein>
    <submittedName>
        <fullName evidence="3">Transmembrane domain protein</fullName>
    </submittedName>
</protein>
<feature type="transmembrane region" description="Helical" evidence="2">
    <location>
        <begin position="84"/>
        <end position="103"/>
    </location>
</feature>
<dbReference type="KEGG" id="rin:ACS15_1557"/>
<evidence type="ECO:0000313" key="3">
    <source>
        <dbReference type="EMBL" id="ANH71625.1"/>
    </source>
</evidence>
<proteinExistence type="predicted"/>
<evidence type="ECO:0000256" key="2">
    <source>
        <dbReference type="SAM" id="Phobius"/>
    </source>
</evidence>
<keyword evidence="2" id="KW-0472">Membrane</keyword>
<dbReference type="EMBL" id="CP012605">
    <property type="protein sequence ID" value="ANH71625.1"/>
    <property type="molecule type" value="Genomic_DNA"/>
</dbReference>
<dbReference type="Proteomes" id="UP000077927">
    <property type="component" value="Chromosome 1"/>
</dbReference>
<keyword evidence="2" id="KW-1133">Transmembrane helix</keyword>
<organism evidence="3 4">
    <name type="scientific">Ralstonia insidiosa</name>
    <dbReference type="NCBI Taxonomy" id="190721"/>
    <lineage>
        <taxon>Bacteria</taxon>
        <taxon>Pseudomonadati</taxon>
        <taxon>Pseudomonadota</taxon>
        <taxon>Betaproteobacteria</taxon>
        <taxon>Burkholderiales</taxon>
        <taxon>Burkholderiaceae</taxon>
        <taxon>Ralstonia</taxon>
    </lineage>
</organism>
<feature type="transmembrane region" description="Helical" evidence="2">
    <location>
        <begin position="42"/>
        <end position="64"/>
    </location>
</feature>
<keyword evidence="2 3" id="KW-0812">Transmembrane</keyword>
<dbReference type="RefSeq" id="WP_021194630.1">
    <property type="nucleotide sequence ID" value="NZ_PKPC01000016.1"/>
</dbReference>
<feature type="region of interest" description="Disordered" evidence="1">
    <location>
        <begin position="1"/>
        <end position="20"/>
    </location>
</feature>
<reference evidence="3 4" key="1">
    <citation type="submission" date="2015-09" db="EMBL/GenBank/DDBJ databases">
        <authorList>
            <person name="Xu Y."/>
            <person name="Nagy A."/>
            <person name="Liu N.T."/>
            <person name="Nou X."/>
        </authorList>
    </citation>
    <scope>NUCLEOTIDE SEQUENCE [LARGE SCALE GENOMIC DNA]</scope>
    <source>
        <strain evidence="3 4">FC1138</strain>
    </source>
</reference>